<protein>
    <submittedName>
        <fullName evidence="11">Spermidine/putrescine transport system permease protein</fullName>
    </submittedName>
</protein>
<sequence>MTEIAPDRLAALAEAQAPREPETTRRRRTAATTPAAERLRSGLTRFYLVLFFAYLFLPLAIMSAATFNDSRFPTVLPWLGTTTKWFGVLLDDRLMWDALWTSLIVGAGVVAVALPTGVAAALLLNGLHARARNIVYALMVSPLLTPGVIIGISTLIFWDRAFGMPGGVLLTILAQASFITGYVMLMVLARMQRFDPGLEEAALDLGATHTQVFRRITLPFLAPSLAAASVIAFLQSFENYNTTLFVKGLDTTLTVYIASQVRTGLTPAVNALGVILIGITVIGAAVYELRRRQALKP</sequence>
<accession>A0A286GGD5</accession>
<keyword evidence="6 8" id="KW-1133">Transmembrane helix</keyword>
<organism evidence="11 12">
    <name type="scientific">Caenispirillum bisanense</name>
    <dbReference type="NCBI Taxonomy" id="414052"/>
    <lineage>
        <taxon>Bacteria</taxon>
        <taxon>Pseudomonadati</taxon>
        <taxon>Pseudomonadota</taxon>
        <taxon>Alphaproteobacteria</taxon>
        <taxon>Rhodospirillales</taxon>
        <taxon>Novispirillaceae</taxon>
        <taxon>Caenispirillum</taxon>
    </lineage>
</organism>
<feature type="domain" description="ABC transmembrane type-1" evidence="10">
    <location>
        <begin position="99"/>
        <end position="287"/>
    </location>
</feature>
<evidence type="ECO:0000256" key="9">
    <source>
        <dbReference type="SAM" id="MobiDB-lite"/>
    </source>
</evidence>
<feature type="transmembrane region" description="Helical" evidence="8">
    <location>
        <begin position="46"/>
        <end position="67"/>
    </location>
</feature>
<evidence type="ECO:0000256" key="2">
    <source>
        <dbReference type="ARBA" id="ARBA00007069"/>
    </source>
</evidence>
<dbReference type="InterPro" id="IPR051789">
    <property type="entry name" value="Bact_Polyamine_Transport"/>
</dbReference>
<dbReference type="GO" id="GO:0005886">
    <property type="term" value="C:plasma membrane"/>
    <property type="evidence" value="ECO:0007669"/>
    <property type="project" value="UniProtKB-SubCell"/>
</dbReference>
<keyword evidence="4" id="KW-1003">Cell membrane</keyword>
<gene>
    <name evidence="11" type="ORF">SAMN05421508_103342</name>
</gene>
<evidence type="ECO:0000256" key="6">
    <source>
        <dbReference type="ARBA" id="ARBA00022989"/>
    </source>
</evidence>
<dbReference type="Proteomes" id="UP000219621">
    <property type="component" value="Unassembled WGS sequence"/>
</dbReference>
<feature type="transmembrane region" description="Helical" evidence="8">
    <location>
        <begin position="98"/>
        <end position="124"/>
    </location>
</feature>
<dbReference type="PROSITE" id="PS50928">
    <property type="entry name" value="ABC_TM1"/>
    <property type="match status" value="1"/>
</dbReference>
<dbReference type="CDD" id="cd06261">
    <property type="entry name" value="TM_PBP2"/>
    <property type="match status" value="1"/>
</dbReference>
<keyword evidence="7 8" id="KW-0472">Membrane</keyword>
<feature type="transmembrane region" description="Helical" evidence="8">
    <location>
        <begin position="164"/>
        <end position="188"/>
    </location>
</feature>
<evidence type="ECO:0000259" key="10">
    <source>
        <dbReference type="PROSITE" id="PS50928"/>
    </source>
</evidence>
<evidence type="ECO:0000256" key="8">
    <source>
        <dbReference type="RuleBase" id="RU363032"/>
    </source>
</evidence>
<dbReference type="RefSeq" id="WP_097278754.1">
    <property type="nucleotide sequence ID" value="NZ_OCNJ01000003.1"/>
</dbReference>
<evidence type="ECO:0000256" key="4">
    <source>
        <dbReference type="ARBA" id="ARBA00022475"/>
    </source>
</evidence>
<dbReference type="PANTHER" id="PTHR43848:SF2">
    <property type="entry name" value="PUTRESCINE TRANSPORT SYSTEM PERMEASE PROTEIN POTI"/>
    <property type="match status" value="1"/>
</dbReference>
<feature type="region of interest" description="Disordered" evidence="9">
    <location>
        <begin position="14"/>
        <end position="33"/>
    </location>
</feature>
<dbReference type="EMBL" id="OCNJ01000003">
    <property type="protein sequence ID" value="SOD94074.1"/>
    <property type="molecule type" value="Genomic_DNA"/>
</dbReference>
<comment type="subcellular location">
    <subcellularLocation>
        <location evidence="1 8">Cell membrane</location>
        <topology evidence="1 8">Multi-pass membrane protein</topology>
    </subcellularLocation>
</comment>
<reference evidence="11 12" key="1">
    <citation type="submission" date="2017-09" db="EMBL/GenBank/DDBJ databases">
        <authorList>
            <person name="Ehlers B."/>
            <person name="Leendertz F.H."/>
        </authorList>
    </citation>
    <scope>NUCLEOTIDE SEQUENCE [LARGE SCALE GENOMIC DNA]</scope>
    <source>
        <strain evidence="11 12">USBA 140</strain>
    </source>
</reference>
<proteinExistence type="inferred from homology"/>
<keyword evidence="12" id="KW-1185">Reference proteome</keyword>
<evidence type="ECO:0000256" key="1">
    <source>
        <dbReference type="ARBA" id="ARBA00004651"/>
    </source>
</evidence>
<dbReference type="Gene3D" id="1.10.3720.10">
    <property type="entry name" value="MetI-like"/>
    <property type="match status" value="1"/>
</dbReference>
<dbReference type="InterPro" id="IPR035906">
    <property type="entry name" value="MetI-like_sf"/>
</dbReference>
<feature type="transmembrane region" description="Helical" evidence="8">
    <location>
        <begin position="136"/>
        <end position="158"/>
    </location>
</feature>
<evidence type="ECO:0000256" key="7">
    <source>
        <dbReference type="ARBA" id="ARBA00023136"/>
    </source>
</evidence>
<dbReference type="AlphaFoldDB" id="A0A286GGD5"/>
<dbReference type="InterPro" id="IPR000515">
    <property type="entry name" value="MetI-like"/>
</dbReference>
<feature type="transmembrane region" description="Helical" evidence="8">
    <location>
        <begin position="268"/>
        <end position="287"/>
    </location>
</feature>
<evidence type="ECO:0000313" key="12">
    <source>
        <dbReference type="Proteomes" id="UP000219621"/>
    </source>
</evidence>
<comment type="similarity">
    <text evidence="2">Belongs to the binding-protein-dependent transport system permease family. CysTW subfamily.</text>
</comment>
<evidence type="ECO:0000256" key="3">
    <source>
        <dbReference type="ARBA" id="ARBA00022448"/>
    </source>
</evidence>
<keyword evidence="3 8" id="KW-0813">Transport</keyword>
<evidence type="ECO:0000313" key="11">
    <source>
        <dbReference type="EMBL" id="SOD94074.1"/>
    </source>
</evidence>
<evidence type="ECO:0000256" key="5">
    <source>
        <dbReference type="ARBA" id="ARBA00022692"/>
    </source>
</evidence>
<dbReference type="GO" id="GO:0055085">
    <property type="term" value="P:transmembrane transport"/>
    <property type="evidence" value="ECO:0007669"/>
    <property type="project" value="InterPro"/>
</dbReference>
<dbReference type="OrthoDB" id="9808399at2"/>
<name>A0A286GGD5_9PROT</name>
<dbReference type="Pfam" id="PF00528">
    <property type="entry name" value="BPD_transp_1"/>
    <property type="match status" value="1"/>
</dbReference>
<keyword evidence="5 8" id="KW-0812">Transmembrane</keyword>
<feature type="transmembrane region" description="Helical" evidence="8">
    <location>
        <begin position="218"/>
        <end position="237"/>
    </location>
</feature>
<dbReference type="PANTHER" id="PTHR43848">
    <property type="entry name" value="PUTRESCINE TRANSPORT SYSTEM PERMEASE PROTEIN POTI"/>
    <property type="match status" value="1"/>
</dbReference>
<dbReference type="SUPFAM" id="SSF161098">
    <property type="entry name" value="MetI-like"/>
    <property type="match status" value="1"/>
</dbReference>